<accession>A0A0N4VJL5</accession>
<evidence type="ECO:0000256" key="8">
    <source>
        <dbReference type="PROSITE-ProRule" id="PRU00880"/>
    </source>
</evidence>
<dbReference type="InterPro" id="IPR001683">
    <property type="entry name" value="PX_dom"/>
</dbReference>
<dbReference type="Pfam" id="PF00794">
    <property type="entry name" value="PI3K_rbd"/>
    <property type="match status" value="1"/>
</dbReference>
<dbReference type="PROSITE" id="PS50290">
    <property type="entry name" value="PI3_4_KINASE_3"/>
    <property type="match status" value="1"/>
</dbReference>
<keyword evidence="1" id="KW-0808">Transferase</keyword>
<reference evidence="16 17" key="2">
    <citation type="submission" date="2018-10" db="EMBL/GenBank/DDBJ databases">
        <authorList>
            <consortium name="Pathogen Informatics"/>
        </authorList>
    </citation>
    <scope>NUCLEOTIDE SEQUENCE [LARGE SCALE GENOMIC DNA]</scope>
</reference>
<dbReference type="PROSITE" id="PS51546">
    <property type="entry name" value="PI3K_RBD"/>
    <property type="match status" value="1"/>
</dbReference>
<evidence type="ECO:0000259" key="11">
    <source>
        <dbReference type="PROSITE" id="PS50195"/>
    </source>
</evidence>
<evidence type="ECO:0000313" key="17">
    <source>
        <dbReference type="Proteomes" id="UP000274131"/>
    </source>
</evidence>
<sequence>MAGENDDNGDSELQLAIKLSIETHEEELRRRKCDEDLINLEDIEVKKMQEKIQSITSLFPNNRGCIPSSSHTFQWSSFTGLPPSQAHFLNQTTNIRPGAVFDGDSKAQNGNILGKSLTLGAFPRCDTSSPTYRNRCSLGTDIYMRLWSSRSSDILLAACFSLFLRTVPCCRNAQEHSVYQSAESSCASFFVPFQPLSTRFINGDLIDLGADSTATKNSSLKYEDIQKEFDPLCFLKHDDSLEPSTSGINLSRSASLLENTESIEPTASSFERSQSVRTTNLENPVVNKPGRPPPPKPPRLRKSSGRSEFADPSNRRSCPSGNQTVTIESLGLETRVCELEKEIMSLKRSGPLKQSSLAQRFISPIVDYLITNFKVTSVKVIVEKDFSWPPSLSGSEDRMTFTCETASTIEEILANVLNTFLDPRQIEKYNGCLPLEEYGLKIYGLDEFLLNTSKLGENPFVGEALAFGRDIRLEVGKLSGCSMYRPVGELEISNINKDMLTKSYSDSTRKPYFAVLDISSVESVVDTLKKEVTNCRENCFKEDASSYRNRVLQTVKLLCTVLGNIITNELNNSLKSYLAAITIVRKDESKFAVSSIIRFPMLFEGEVKKREVVRMDESLTVHVDSVHNIPNEWRERYHSFYVAVHIMHGTAVLCPGYQELPKPVINDNCFPYCHTNVWVRFNIPICILPRETRVFVLLFGVATRDDEHLDNTSLSAQNCAPDDVSNSTEKKLACGSFPLFDFEGRLRQGGLFLPLEDVKGSVVQPWGPRPLLETGDDLAALVILPSFPYEVIFPHVGFAEISMKRDFKSLDTDTQQSLMDIVEGGVTNNLSQDEKEILWEKRYYLTEVPGALTLVLASAIGWDWASLNHIYQLVDDWASLDPVQAVELFLPNFPDLVIRKKAIEWLKTASSDFLFNFLPELVEALRFETFENSSLASYLLSLSASDRRFAFELYWQLQQRIDHCAEKSFVFRCVLLQKQMLEFLDNTLQTDIKNQHRLVKALNAIAAEIKSEGGEPSKLIHNLHENLAQLDSSILENNVRLPILPSFLCTGINVSKCSFFNSLTKPLRLSFKGLKTSFGVLFKVGDDVRQDALVLQLVKIMNDIWLSQELDLRMIIFRCVPVGPKMGMIELVPECCTLCEIQSAIGATGVFKDDILKKWLEKQNPTEFQYKIALENFQLSCAGWCVATYVLGIGDRHNDNILITKTGHVFHIDFGKYMGDWQMAAGFRRDRTPFVFTAEMAYVINEGSSQSSTRRYQQFVDNCCRAFNTLRKKYSLLVNLMKLMSCSGIPGMDTDAVSFVQNNLLLHLSDTEATVQLNFFAHTLVQLKSASSIIRNSVDDPNKLSFVPELYNEQTDGRIATVTVLAYEKWRIPEKMYKLLVKRDYETVSSVVYRSFDEFNELYIKLCRRFTIARLPPLSRGTGVGRSNIRSVAERRRPEIQQFLSLLFDNHPEVAHCDLVYTFFHMIFRDSVPEESNRLSQIDGKDQNSNRIHNFFTGRIFLRISFSKQRLILSIFVGHVEDLQTVNGQPPDSYLNPRMQRSTKRKTRVIKNTQMPIFNEELTYQLSPNYSLKDQTLDVSVWNCGSIVGENSMIGTRCIPLKLLDEAPVDRKGIKCYEGWFSLNR</sequence>
<dbReference type="InterPro" id="IPR011009">
    <property type="entry name" value="Kinase-like_dom_sf"/>
</dbReference>
<keyword evidence="3" id="KW-0418">Kinase</keyword>
<dbReference type="PROSITE" id="PS50195">
    <property type="entry name" value="PX"/>
    <property type="match status" value="1"/>
</dbReference>
<feature type="compositionally biased region" description="Polar residues" evidence="9">
    <location>
        <begin position="261"/>
        <end position="282"/>
    </location>
</feature>
<dbReference type="SUPFAM" id="SSF54236">
    <property type="entry name" value="Ubiquitin-like"/>
    <property type="match status" value="1"/>
</dbReference>
<evidence type="ECO:0000256" key="3">
    <source>
        <dbReference type="ARBA" id="ARBA00022777"/>
    </source>
</evidence>
<comment type="catalytic activity">
    <reaction evidence="7">
        <text>a 1,2-diacyl-sn-glycero-3-phospho-(1D-myo-inositol 4-phosphate) + ATP = a 1,2-diacyl-sn-glycero-3-phospho-(1D-myo-inositol-3,4-bisphosphate) + ADP + H(+)</text>
        <dbReference type="Rhea" id="RHEA:18373"/>
        <dbReference type="ChEBI" id="CHEBI:15378"/>
        <dbReference type="ChEBI" id="CHEBI:30616"/>
        <dbReference type="ChEBI" id="CHEBI:57658"/>
        <dbReference type="ChEBI" id="CHEBI:58178"/>
        <dbReference type="ChEBI" id="CHEBI:456216"/>
        <dbReference type="EC" id="2.7.1.154"/>
    </reaction>
    <physiologicalReaction direction="left-to-right" evidence="7">
        <dbReference type="Rhea" id="RHEA:18374"/>
    </physiologicalReaction>
</comment>
<dbReference type="Proteomes" id="UP000274131">
    <property type="component" value="Unassembled WGS sequence"/>
</dbReference>
<dbReference type="Pfam" id="PF00613">
    <property type="entry name" value="PI3Ka"/>
    <property type="match status" value="1"/>
</dbReference>
<comment type="similarity">
    <text evidence="8">Belongs to the PI3/PI4-kinase family.</text>
</comment>
<dbReference type="SMART" id="SM00146">
    <property type="entry name" value="PI3Kc"/>
    <property type="match status" value="1"/>
</dbReference>
<dbReference type="Pfam" id="PF00792">
    <property type="entry name" value="PI3K_C2"/>
    <property type="match status" value="1"/>
</dbReference>
<feature type="domain" description="C2" evidence="10">
    <location>
        <begin position="1496"/>
        <end position="1617"/>
    </location>
</feature>
<comment type="catalytic activity">
    <reaction evidence="6">
        <text>a 1,2-diacyl-sn-glycero-3-phospho-(1D-myo-inositol) + ATP = a 1,2-diacyl-sn-glycero-3-phospho-(1D-myo-inositol-3-phosphate) + ADP + H(+)</text>
        <dbReference type="Rhea" id="RHEA:12709"/>
        <dbReference type="ChEBI" id="CHEBI:15378"/>
        <dbReference type="ChEBI" id="CHEBI:30616"/>
        <dbReference type="ChEBI" id="CHEBI:57880"/>
        <dbReference type="ChEBI" id="CHEBI:58088"/>
        <dbReference type="ChEBI" id="CHEBI:456216"/>
        <dbReference type="EC" id="2.7.1.137"/>
    </reaction>
    <physiologicalReaction direction="left-to-right" evidence="6">
        <dbReference type="Rhea" id="RHEA:12710"/>
    </physiologicalReaction>
</comment>
<dbReference type="EMBL" id="UXUI01010772">
    <property type="protein sequence ID" value="VDD95610.1"/>
    <property type="molecule type" value="Genomic_DNA"/>
</dbReference>
<dbReference type="InterPro" id="IPR036871">
    <property type="entry name" value="PX_dom_sf"/>
</dbReference>
<dbReference type="InterPro" id="IPR036940">
    <property type="entry name" value="PI3/4_kinase_cat_sf"/>
</dbReference>
<dbReference type="Gene3D" id="3.10.20.90">
    <property type="entry name" value="Phosphatidylinositol 3-kinase Catalytic Subunit, Chain A, domain 1"/>
    <property type="match status" value="1"/>
</dbReference>
<dbReference type="InterPro" id="IPR015433">
    <property type="entry name" value="PI3/4_kinase"/>
</dbReference>
<evidence type="ECO:0000259" key="15">
    <source>
        <dbReference type="PROSITE" id="PS51547"/>
    </source>
</evidence>
<dbReference type="FunFam" id="1.10.1070.11:FF:000001">
    <property type="entry name" value="Phosphatidylinositol 4,5-bisphosphate 3-kinase catalytic subunit"/>
    <property type="match status" value="1"/>
</dbReference>
<evidence type="ECO:0000259" key="12">
    <source>
        <dbReference type="PROSITE" id="PS50290"/>
    </source>
</evidence>
<keyword evidence="5" id="KW-0443">Lipid metabolism</keyword>
<reference evidence="18" key="1">
    <citation type="submission" date="2017-02" db="UniProtKB">
        <authorList>
            <consortium name="WormBaseParasite"/>
        </authorList>
    </citation>
    <scope>IDENTIFICATION</scope>
</reference>
<dbReference type="Gene3D" id="3.30.1010.10">
    <property type="entry name" value="Phosphatidylinositol 3-kinase Catalytic Subunit, Chain A, domain 4"/>
    <property type="match status" value="1"/>
</dbReference>
<evidence type="ECO:0000256" key="1">
    <source>
        <dbReference type="ARBA" id="ARBA00022679"/>
    </source>
</evidence>
<dbReference type="SUPFAM" id="SSF48371">
    <property type="entry name" value="ARM repeat"/>
    <property type="match status" value="1"/>
</dbReference>
<dbReference type="PROSITE" id="PS00916">
    <property type="entry name" value="PI3_4_KINASE_2"/>
    <property type="match status" value="1"/>
</dbReference>
<dbReference type="Pfam" id="PF00168">
    <property type="entry name" value="C2"/>
    <property type="match status" value="1"/>
</dbReference>
<dbReference type="GO" id="GO:0043491">
    <property type="term" value="P:phosphatidylinositol 3-kinase/protein kinase B signal transduction"/>
    <property type="evidence" value="ECO:0007669"/>
    <property type="project" value="TreeGrafter"/>
</dbReference>
<feature type="region of interest" description="Disordered" evidence="9">
    <location>
        <begin position="261"/>
        <end position="324"/>
    </location>
</feature>
<dbReference type="Gene3D" id="1.25.40.70">
    <property type="entry name" value="Phosphatidylinositol 3-kinase, accessory domain (PIK)"/>
    <property type="match status" value="1"/>
</dbReference>
<dbReference type="InterPro" id="IPR016024">
    <property type="entry name" value="ARM-type_fold"/>
</dbReference>
<dbReference type="PROSITE" id="PS51547">
    <property type="entry name" value="C2_PI3K"/>
    <property type="match status" value="1"/>
</dbReference>
<dbReference type="Gene3D" id="1.10.1070.11">
    <property type="entry name" value="Phosphatidylinositol 3-/4-kinase, catalytic domain"/>
    <property type="match status" value="1"/>
</dbReference>
<dbReference type="InterPro" id="IPR000341">
    <property type="entry name" value="PI3K_Ras-bd_dom"/>
</dbReference>
<protein>
    <submittedName>
        <fullName evidence="18">Phosphatidylinositol-4-phosphate 3-kinase</fullName>
    </submittedName>
</protein>
<dbReference type="GO" id="GO:0035091">
    <property type="term" value="F:phosphatidylinositol binding"/>
    <property type="evidence" value="ECO:0007669"/>
    <property type="project" value="InterPro"/>
</dbReference>
<proteinExistence type="inferred from homology"/>
<dbReference type="InterPro" id="IPR002420">
    <property type="entry name" value="PI3K-type_C2_dom"/>
</dbReference>
<dbReference type="PANTHER" id="PTHR10048">
    <property type="entry name" value="PHOSPHATIDYLINOSITOL KINASE"/>
    <property type="match status" value="1"/>
</dbReference>
<feature type="domain" description="PIK helical" evidence="13">
    <location>
        <begin position="804"/>
        <end position="981"/>
    </location>
</feature>
<dbReference type="GO" id="GO:0035005">
    <property type="term" value="F:1-phosphatidylinositol-4-phosphate 3-kinase activity"/>
    <property type="evidence" value="ECO:0007669"/>
    <property type="project" value="UniProtKB-EC"/>
</dbReference>
<dbReference type="SMART" id="SM00312">
    <property type="entry name" value="PX"/>
    <property type="match status" value="1"/>
</dbReference>
<dbReference type="SUPFAM" id="SSF64268">
    <property type="entry name" value="PX domain"/>
    <property type="match status" value="1"/>
</dbReference>
<dbReference type="SMART" id="SM00142">
    <property type="entry name" value="PI3K_C2"/>
    <property type="match status" value="1"/>
</dbReference>
<evidence type="ECO:0000313" key="18">
    <source>
        <dbReference type="WBParaSite" id="EVEC_0001103601-mRNA-1"/>
    </source>
</evidence>
<dbReference type="InterPro" id="IPR029071">
    <property type="entry name" value="Ubiquitin-like_domsf"/>
</dbReference>
<dbReference type="GO" id="GO:0005886">
    <property type="term" value="C:plasma membrane"/>
    <property type="evidence" value="ECO:0007669"/>
    <property type="project" value="TreeGrafter"/>
</dbReference>
<evidence type="ECO:0000313" key="16">
    <source>
        <dbReference type="EMBL" id="VDD95610.1"/>
    </source>
</evidence>
<dbReference type="InterPro" id="IPR000403">
    <property type="entry name" value="PI3/4_kinase_cat_dom"/>
</dbReference>
<evidence type="ECO:0000259" key="14">
    <source>
        <dbReference type="PROSITE" id="PS51546"/>
    </source>
</evidence>
<dbReference type="SMART" id="SM00144">
    <property type="entry name" value="PI3K_rbd"/>
    <property type="match status" value="1"/>
</dbReference>
<dbReference type="SMART" id="SM00145">
    <property type="entry name" value="PI3Ka"/>
    <property type="match status" value="1"/>
</dbReference>
<feature type="domain" description="C2 PI3K-type" evidence="15">
    <location>
        <begin position="615"/>
        <end position="794"/>
    </location>
</feature>
<dbReference type="GO" id="GO:0005942">
    <property type="term" value="C:phosphatidylinositol 3-kinase complex"/>
    <property type="evidence" value="ECO:0007669"/>
    <property type="project" value="TreeGrafter"/>
</dbReference>
<dbReference type="SMART" id="SM00239">
    <property type="entry name" value="C2"/>
    <property type="match status" value="1"/>
</dbReference>
<dbReference type="WBParaSite" id="EVEC_0001103601-mRNA-1">
    <property type="protein sequence ID" value="EVEC_0001103601-mRNA-1"/>
    <property type="gene ID" value="EVEC_0001103601"/>
</dbReference>
<dbReference type="SUPFAM" id="SSF56112">
    <property type="entry name" value="Protein kinase-like (PK-like)"/>
    <property type="match status" value="1"/>
</dbReference>
<dbReference type="Pfam" id="PF00787">
    <property type="entry name" value="PX"/>
    <property type="match status" value="1"/>
</dbReference>
<dbReference type="Pfam" id="PF00454">
    <property type="entry name" value="PI3_PI4_kinase"/>
    <property type="match status" value="1"/>
</dbReference>
<dbReference type="Gene3D" id="2.60.40.150">
    <property type="entry name" value="C2 domain"/>
    <property type="match status" value="2"/>
</dbReference>
<evidence type="ECO:0000256" key="7">
    <source>
        <dbReference type="ARBA" id="ARBA00029297"/>
    </source>
</evidence>
<evidence type="ECO:0000259" key="10">
    <source>
        <dbReference type="PROSITE" id="PS50004"/>
    </source>
</evidence>
<dbReference type="GO" id="GO:0005737">
    <property type="term" value="C:cytoplasm"/>
    <property type="evidence" value="ECO:0007669"/>
    <property type="project" value="TreeGrafter"/>
</dbReference>
<organism evidence="18">
    <name type="scientific">Enterobius vermicularis</name>
    <name type="common">Human pinworm</name>
    <dbReference type="NCBI Taxonomy" id="51028"/>
    <lineage>
        <taxon>Eukaryota</taxon>
        <taxon>Metazoa</taxon>
        <taxon>Ecdysozoa</taxon>
        <taxon>Nematoda</taxon>
        <taxon>Chromadorea</taxon>
        <taxon>Rhabditida</taxon>
        <taxon>Spirurina</taxon>
        <taxon>Oxyuridomorpha</taxon>
        <taxon>Oxyuroidea</taxon>
        <taxon>Oxyuridae</taxon>
        <taxon>Enterobius</taxon>
    </lineage>
</organism>
<keyword evidence="4" id="KW-0067">ATP-binding</keyword>
<evidence type="ECO:0000259" key="13">
    <source>
        <dbReference type="PROSITE" id="PS51545"/>
    </source>
</evidence>
<dbReference type="InterPro" id="IPR035892">
    <property type="entry name" value="C2_domain_sf"/>
</dbReference>
<feature type="domain" description="PI3K-RBD" evidence="14">
    <location>
        <begin position="375"/>
        <end position="477"/>
    </location>
</feature>
<feature type="domain" description="PI3K/PI4K catalytic" evidence="12">
    <location>
        <begin position="1053"/>
        <end position="1333"/>
    </location>
</feature>
<dbReference type="OrthoDB" id="67688at2759"/>
<dbReference type="GO" id="GO:0016477">
    <property type="term" value="P:cell migration"/>
    <property type="evidence" value="ECO:0007669"/>
    <property type="project" value="TreeGrafter"/>
</dbReference>
<dbReference type="GO" id="GO:0005524">
    <property type="term" value="F:ATP binding"/>
    <property type="evidence" value="ECO:0007669"/>
    <property type="project" value="UniProtKB-KW"/>
</dbReference>
<dbReference type="InterPro" id="IPR042236">
    <property type="entry name" value="PI3K_accessory_sf"/>
</dbReference>
<dbReference type="PANTHER" id="PTHR10048:SF14">
    <property type="entry name" value="LD28067P"/>
    <property type="match status" value="1"/>
</dbReference>
<dbReference type="PROSITE" id="PS00915">
    <property type="entry name" value="PI3_4_KINASE_1"/>
    <property type="match status" value="1"/>
</dbReference>
<feature type="compositionally biased region" description="Polar residues" evidence="9">
    <location>
        <begin position="315"/>
        <end position="324"/>
    </location>
</feature>
<dbReference type="CDD" id="cd04012">
    <property type="entry name" value="C2A_PI3K_class_II"/>
    <property type="match status" value="1"/>
</dbReference>
<dbReference type="InterPro" id="IPR018936">
    <property type="entry name" value="PI3/4_kinase_CS"/>
</dbReference>
<dbReference type="PROSITE" id="PS51545">
    <property type="entry name" value="PIK_HELICAL"/>
    <property type="match status" value="1"/>
</dbReference>
<dbReference type="GO" id="GO:0048015">
    <property type="term" value="P:phosphatidylinositol-mediated signaling"/>
    <property type="evidence" value="ECO:0007669"/>
    <property type="project" value="TreeGrafter"/>
</dbReference>
<evidence type="ECO:0000256" key="6">
    <source>
        <dbReference type="ARBA" id="ARBA00023985"/>
    </source>
</evidence>
<keyword evidence="17" id="KW-1185">Reference proteome</keyword>
<dbReference type="SUPFAM" id="SSF49562">
    <property type="entry name" value="C2 domain (Calcium/lipid-binding domain, CaLB)"/>
    <property type="match status" value="2"/>
</dbReference>
<gene>
    <name evidence="16" type="ORF">EVEC_LOCUS10361</name>
</gene>
<dbReference type="InterPro" id="IPR000008">
    <property type="entry name" value="C2_dom"/>
</dbReference>
<dbReference type="FunFam" id="3.30.1010.10:FF:000001">
    <property type="entry name" value="Phosphatidylinositol 4-phosphate 3-kinase C2 domain-containing subunit beta"/>
    <property type="match status" value="1"/>
</dbReference>
<dbReference type="InterPro" id="IPR001263">
    <property type="entry name" value="PI3K_accessory_dom"/>
</dbReference>
<name>A0A0N4VJL5_ENTVE</name>
<evidence type="ECO:0000256" key="5">
    <source>
        <dbReference type="ARBA" id="ARBA00023098"/>
    </source>
</evidence>
<feature type="domain" description="PX" evidence="11">
    <location>
        <begin position="1355"/>
        <end position="1471"/>
    </location>
</feature>
<evidence type="ECO:0000256" key="4">
    <source>
        <dbReference type="ARBA" id="ARBA00022840"/>
    </source>
</evidence>
<dbReference type="PROSITE" id="PS50004">
    <property type="entry name" value="C2"/>
    <property type="match status" value="1"/>
</dbReference>
<dbReference type="GO" id="GO:0016303">
    <property type="term" value="F:1-phosphatidylinositol-3-kinase activity"/>
    <property type="evidence" value="ECO:0007669"/>
    <property type="project" value="UniProtKB-EC"/>
</dbReference>
<dbReference type="Gene3D" id="3.30.1520.10">
    <property type="entry name" value="Phox-like domain"/>
    <property type="match status" value="1"/>
</dbReference>
<evidence type="ECO:0000256" key="2">
    <source>
        <dbReference type="ARBA" id="ARBA00022741"/>
    </source>
</evidence>
<dbReference type="STRING" id="51028.A0A0N4VJL5"/>
<evidence type="ECO:0000256" key="9">
    <source>
        <dbReference type="SAM" id="MobiDB-lite"/>
    </source>
</evidence>
<keyword evidence="2" id="KW-0547">Nucleotide-binding</keyword>